<organism evidence="7 8">
    <name type="scientific">Oleomonas cavernae</name>
    <dbReference type="NCBI Taxonomy" id="2320859"/>
    <lineage>
        <taxon>Bacteria</taxon>
        <taxon>Pseudomonadati</taxon>
        <taxon>Pseudomonadota</taxon>
        <taxon>Alphaproteobacteria</taxon>
        <taxon>Acetobacterales</taxon>
        <taxon>Acetobacteraceae</taxon>
        <taxon>Oleomonas</taxon>
    </lineage>
</organism>
<accession>A0A418WUQ0</accession>
<keyword evidence="1" id="KW-0479">Metal-binding</keyword>
<protein>
    <submittedName>
        <fullName evidence="7">Copper oxidase</fullName>
    </submittedName>
</protein>
<dbReference type="RefSeq" id="WP_119776634.1">
    <property type="nucleotide sequence ID" value="NZ_QYUK01000008.1"/>
</dbReference>
<evidence type="ECO:0000313" key="7">
    <source>
        <dbReference type="EMBL" id="RJF94926.1"/>
    </source>
</evidence>
<dbReference type="EMBL" id="QYUK01000008">
    <property type="protein sequence ID" value="RJF94926.1"/>
    <property type="molecule type" value="Genomic_DNA"/>
</dbReference>
<dbReference type="InterPro" id="IPR006311">
    <property type="entry name" value="TAT_signal"/>
</dbReference>
<dbReference type="SUPFAM" id="SSF49503">
    <property type="entry name" value="Cupredoxins"/>
    <property type="match status" value="3"/>
</dbReference>
<dbReference type="Pfam" id="PF00394">
    <property type="entry name" value="Cu-oxidase"/>
    <property type="match status" value="1"/>
</dbReference>
<dbReference type="InterPro" id="IPR033138">
    <property type="entry name" value="Cu_oxidase_CS"/>
</dbReference>
<keyword evidence="2" id="KW-0560">Oxidoreductase</keyword>
<feature type="domain" description="Plastocyanin-like" evidence="6">
    <location>
        <begin position="68"/>
        <end position="151"/>
    </location>
</feature>
<dbReference type="Pfam" id="PF07731">
    <property type="entry name" value="Cu-oxidase_2"/>
    <property type="match status" value="1"/>
</dbReference>
<feature type="domain" description="Plastocyanin-like" evidence="4">
    <location>
        <begin position="215"/>
        <end position="315"/>
    </location>
</feature>
<name>A0A418WUQ0_9PROT</name>
<dbReference type="PROSITE" id="PS51318">
    <property type="entry name" value="TAT"/>
    <property type="match status" value="1"/>
</dbReference>
<dbReference type="CDD" id="cd13887">
    <property type="entry name" value="CuRO_2_MCO_like_2"/>
    <property type="match status" value="1"/>
</dbReference>
<evidence type="ECO:0000313" key="8">
    <source>
        <dbReference type="Proteomes" id="UP000284605"/>
    </source>
</evidence>
<dbReference type="AlphaFoldDB" id="A0A418WUQ0"/>
<comment type="caution">
    <text evidence="7">The sequence shown here is derived from an EMBL/GenBank/DDBJ whole genome shotgun (WGS) entry which is preliminary data.</text>
</comment>
<feature type="domain" description="Plastocyanin-like" evidence="5">
    <location>
        <begin position="366"/>
        <end position="478"/>
    </location>
</feature>
<evidence type="ECO:0000256" key="2">
    <source>
        <dbReference type="ARBA" id="ARBA00023002"/>
    </source>
</evidence>
<reference evidence="7 8" key="1">
    <citation type="submission" date="2018-09" db="EMBL/GenBank/DDBJ databases">
        <authorList>
            <person name="Zhu H."/>
        </authorList>
    </citation>
    <scope>NUCLEOTIDE SEQUENCE [LARGE SCALE GENOMIC DNA]</scope>
    <source>
        <strain evidence="7 8">K1W22B-8</strain>
    </source>
</reference>
<keyword evidence="3" id="KW-0732">Signal</keyword>
<dbReference type="InterPro" id="IPR011706">
    <property type="entry name" value="Cu-oxidase_C"/>
</dbReference>
<dbReference type="GO" id="GO:0016491">
    <property type="term" value="F:oxidoreductase activity"/>
    <property type="evidence" value="ECO:0007669"/>
    <property type="project" value="UniProtKB-KW"/>
</dbReference>
<dbReference type="PANTHER" id="PTHR11709">
    <property type="entry name" value="MULTI-COPPER OXIDASE"/>
    <property type="match status" value="1"/>
</dbReference>
<dbReference type="PROSITE" id="PS00080">
    <property type="entry name" value="MULTICOPPER_OXIDASE2"/>
    <property type="match status" value="1"/>
</dbReference>
<evidence type="ECO:0000259" key="4">
    <source>
        <dbReference type="Pfam" id="PF00394"/>
    </source>
</evidence>
<dbReference type="InterPro" id="IPR045087">
    <property type="entry name" value="Cu-oxidase_fam"/>
</dbReference>
<feature type="signal peptide" evidence="3">
    <location>
        <begin position="1"/>
        <end position="29"/>
    </location>
</feature>
<dbReference type="PROSITE" id="PS00079">
    <property type="entry name" value="MULTICOPPER_OXIDASE1"/>
    <property type="match status" value="1"/>
</dbReference>
<dbReference type="InterPro" id="IPR002355">
    <property type="entry name" value="Cu_oxidase_Cu_BS"/>
</dbReference>
<dbReference type="CDD" id="cd13896">
    <property type="entry name" value="CuRO_3_CopA"/>
    <property type="match status" value="1"/>
</dbReference>
<evidence type="ECO:0000259" key="5">
    <source>
        <dbReference type="Pfam" id="PF07731"/>
    </source>
</evidence>
<dbReference type="Pfam" id="PF07732">
    <property type="entry name" value="Cu-oxidase_3"/>
    <property type="match status" value="1"/>
</dbReference>
<dbReference type="InterPro" id="IPR001117">
    <property type="entry name" value="Cu-oxidase_2nd"/>
</dbReference>
<keyword evidence="8" id="KW-1185">Reference proteome</keyword>
<evidence type="ECO:0000256" key="3">
    <source>
        <dbReference type="SAM" id="SignalP"/>
    </source>
</evidence>
<feature type="chain" id="PRO_5019494985" evidence="3">
    <location>
        <begin position="30"/>
        <end position="480"/>
    </location>
</feature>
<sequence>MMTFLSRRRFLASSFIAGAGLLAPRLLHAATAAPATTLAVARRTIEVKGRAASVFGAHQADGTSGLFLDPGQRFAVRVDNRSGEDTILHWHGQTPPPDQDGVVDTGYARVVANGAMQDYDFAARPGTHWLHSHHGLQELQLLAAPLIVRTAEDLRHDAQEVVVLLHDFSFKEPAELLAGLGGGMNHGDMAGMDHSAMGHGTMDMPGMAMDLNDVEYDAYLANDRGLDDPQVVKVERGGQVRLRLINGASGTAFWIDLGALDGTVIAADGNPVQPVAGRRFPMAQGQRLDILLSLPAGDGGAFPILAQREGERQRTGIILATPGAAVVKLADLAEAAVPPVDLSLEQRLEAAAPLPQKLAEVTHRIALTGSMSPYRWTIDDRDWANRLPLKVTPGQRVAIEMVNKGMMAHPMHLHGHHFQVVGLNGKAVAGAVRDTVLVPIDGTVTIAFDADNSGRWLFHCHNLLHMATGMMTEVVYSDAV</sequence>
<evidence type="ECO:0000256" key="1">
    <source>
        <dbReference type="ARBA" id="ARBA00022723"/>
    </source>
</evidence>
<dbReference type="Proteomes" id="UP000284605">
    <property type="component" value="Unassembled WGS sequence"/>
</dbReference>
<evidence type="ECO:0000259" key="6">
    <source>
        <dbReference type="Pfam" id="PF07732"/>
    </source>
</evidence>
<dbReference type="OrthoDB" id="9757546at2"/>
<dbReference type="InterPro" id="IPR008972">
    <property type="entry name" value="Cupredoxin"/>
</dbReference>
<dbReference type="CDD" id="cd13865">
    <property type="entry name" value="CuRO_1_LCC_like_3"/>
    <property type="match status" value="1"/>
</dbReference>
<dbReference type="Gene3D" id="2.60.40.420">
    <property type="entry name" value="Cupredoxins - blue copper proteins"/>
    <property type="match status" value="3"/>
</dbReference>
<dbReference type="InterPro" id="IPR011707">
    <property type="entry name" value="Cu-oxidase-like_N"/>
</dbReference>
<dbReference type="InterPro" id="IPR034279">
    <property type="entry name" value="CuRO_3_CopA"/>
</dbReference>
<dbReference type="GO" id="GO:0005507">
    <property type="term" value="F:copper ion binding"/>
    <property type="evidence" value="ECO:0007669"/>
    <property type="project" value="InterPro"/>
</dbReference>
<proteinExistence type="predicted"/>
<gene>
    <name evidence="7" type="ORF">D3874_00895</name>
</gene>